<evidence type="ECO:0000256" key="4">
    <source>
        <dbReference type="ARBA" id="ARBA00022598"/>
    </source>
</evidence>
<comment type="caution">
    <text evidence="12">The sequence shown here is derived from an EMBL/GenBank/DDBJ whole genome shotgun (WGS) entry which is preliminary data.</text>
</comment>
<comment type="domain">
    <text evidence="10">Consists of three domains: the N-terminal catalytic domain, the editing domain and the C-terminal anticodon-binding domain.</text>
</comment>
<dbReference type="Pfam" id="PF03129">
    <property type="entry name" value="HGTP_anticodon"/>
    <property type="match status" value="1"/>
</dbReference>
<dbReference type="SUPFAM" id="SSF52954">
    <property type="entry name" value="Class II aaRS ABD-related"/>
    <property type="match status" value="1"/>
</dbReference>
<evidence type="ECO:0000256" key="1">
    <source>
        <dbReference type="ARBA" id="ARBA00004496"/>
    </source>
</evidence>
<dbReference type="InterPro" id="IPR002314">
    <property type="entry name" value="aa-tRNA-synt_IIb"/>
</dbReference>
<dbReference type="InterPro" id="IPR002316">
    <property type="entry name" value="Pro-tRNA-ligase_IIa"/>
</dbReference>
<dbReference type="InterPro" id="IPR044140">
    <property type="entry name" value="ProRS_anticodon_short"/>
</dbReference>
<evidence type="ECO:0000256" key="10">
    <source>
        <dbReference type="HAMAP-Rule" id="MF_01569"/>
    </source>
</evidence>
<keyword evidence="6 10" id="KW-0067">ATP-binding</keyword>
<dbReference type="CDD" id="cd00861">
    <property type="entry name" value="ProRS_anticodon_short"/>
    <property type="match status" value="1"/>
</dbReference>
<evidence type="ECO:0000256" key="5">
    <source>
        <dbReference type="ARBA" id="ARBA00022741"/>
    </source>
</evidence>
<dbReference type="PANTHER" id="PTHR42753:SF2">
    <property type="entry name" value="PROLINE--TRNA LIGASE"/>
    <property type="match status" value="1"/>
</dbReference>
<protein>
    <recommendedName>
        <fullName evidence="10">Proline--tRNA ligase</fullName>
        <ecNumber evidence="10">6.1.1.15</ecNumber>
    </recommendedName>
    <alternativeName>
        <fullName evidence="10">Prolyl-tRNA synthetase</fullName>
        <shortName evidence="10">ProRS</shortName>
    </alternativeName>
</protein>
<name>A0A402B2D7_9CHLR</name>
<comment type="subunit">
    <text evidence="2 10">Homodimer.</text>
</comment>
<dbReference type="InterPro" id="IPR036754">
    <property type="entry name" value="YbaK/aa-tRNA-synt-asso_dom_sf"/>
</dbReference>
<evidence type="ECO:0000256" key="8">
    <source>
        <dbReference type="ARBA" id="ARBA00023146"/>
    </source>
</evidence>
<dbReference type="NCBIfam" id="NF006625">
    <property type="entry name" value="PRK09194.1"/>
    <property type="match status" value="1"/>
</dbReference>
<feature type="domain" description="Aminoacyl-transfer RNA synthetases class-II family profile" evidence="11">
    <location>
        <begin position="33"/>
        <end position="473"/>
    </location>
</feature>
<evidence type="ECO:0000256" key="2">
    <source>
        <dbReference type="ARBA" id="ARBA00011738"/>
    </source>
</evidence>
<evidence type="ECO:0000256" key="9">
    <source>
        <dbReference type="ARBA" id="ARBA00047671"/>
    </source>
</evidence>
<dbReference type="SUPFAM" id="SSF55826">
    <property type="entry name" value="YbaK/ProRS associated domain"/>
    <property type="match status" value="1"/>
</dbReference>
<dbReference type="EC" id="6.1.1.15" evidence="10"/>
<dbReference type="GO" id="GO:0004827">
    <property type="term" value="F:proline-tRNA ligase activity"/>
    <property type="evidence" value="ECO:0007669"/>
    <property type="project" value="UniProtKB-UniRule"/>
</dbReference>
<dbReference type="Proteomes" id="UP000287171">
    <property type="component" value="Unassembled WGS sequence"/>
</dbReference>
<keyword evidence="3 10" id="KW-0963">Cytoplasm</keyword>
<dbReference type="AlphaFoldDB" id="A0A402B2D7"/>
<keyword evidence="8 10" id="KW-0030">Aminoacyl-tRNA synthetase</keyword>
<accession>A0A402B2D7</accession>
<dbReference type="InterPro" id="IPR007214">
    <property type="entry name" value="YbaK/aa-tRNA-synth-assoc-dom"/>
</dbReference>
<keyword evidence="7 10" id="KW-0648">Protein biosynthesis</keyword>
<evidence type="ECO:0000256" key="6">
    <source>
        <dbReference type="ARBA" id="ARBA00022840"/>
    </source>
</evidence>
<dbReference type="GO" id="GO:0002161">
    <property type="term" value="F:aminoacyl-tRNA deacylase activity"/>
    <property type="evidence" value="ECO:0007669"/>
    <property type="project" value="InterPro"/>
</dbReference>
<dbReference type="Gene3D" id="3.30.930.10">
    <property type="entry name" value="Bira Bifunctional Protein, Domain 2"/>
    <property type="match status" value="2"/>
</dbReference>
<comment type="subcellular location">
    <subcellularLocation>
        <location evidence="1 10">Cytoplasm</location>
    </subcellularLocation>
</comment>
<dbReference type="InterPro" id="IPR036621">
    <property type="entry name" value="Anticodon-bd_dom_sf"/>
</dbReference>
<gene>
    <name evidence="12" type="primary">proS_1</name>
    <name evidence="10" type="synonym">proS</name>
    <name evidence="12" type="ORF">KDA_10080</name>
</gene>
<comment type="similarity">
    <text evidence="10">Belongs to the class-II aminoacyl-tRNA synthetase family. ProS type 1 subfamily.</text>
</comment>
<evidence type="ECO:0000313" key="13">
    <source>
        <dbReference type="Proteomes" id="UP000287171"/>
    </source>
</evidence>
<dbReference type="GO" id="GO:0005829">
    <property type="term" value="C:cytosol"/>
    <property type="evidence" value="ECO:0007669"/>
    <property type="project" value="TreeGrafter"/>
</dbReference>
<dbReference type="Pfam" id="PF04073">
    <property type="entry name" value="tRNA_edit"/>
    <property type="match status" value="1"/>
</dbReference>
<evidence type="ECO:0000313" key="12">
    <source>
        <dbReference type="EMBL" id="GCE25524.1"/>
    </source>
</evidence>
<dbReference type="InterPro" id="IPR050062">
    <property type="entry name" value="Pro-tRNA_synthetase"/>
</dbReference>
<dbReference type="SUPFAM" id="SSF55681">
    <property type="entry name" value="Class II aaRS and biotin synthetases"/>
    <property type="match status" value="1"/>
</dbReference>
<organism evidence="12 13">
    <name type="scientific">Dictyobacter alpinus</name>
    <dbReference type="NCBI Taxonomy" id="2014873"/>
    <lineage>
        <taxon>Bacteria</taxon>
        <taxon>Bacillati</taxon>
        <taxon>Chloroflexota</taxon>
        <taxon>Ktedonobacteria</taxon>
        <taxon>Ktedonobacterales</taxon>
        <taxon>Dictyobacteraceae</taxon>
        <taxon>Dictyobacter</taxon>
    </lineage>
</organism>
<dbReference type="Pfam" id="PF00587">
    <property type="entry name" value="tRNA-synt_2b"/>
    <property type="match status" value="1"/>
</dbReference>
<keyword evidence="4 10" id="KW-0436">Ligase</keyword>
<dbReference type="CDD" id="cd04334">
    <property type="entry name" value="ProRS-INS"/>
    <property type="match status" value="1"/>
</dbReference>
<keyword evidence="5 10" id="KW-0547">Nucleotide-binding</keyword>
<sequence>MRISQQLTTTLREVPRESEGVNQELLVRAGFMRQLTSGVYSFLPLGNRVIQKISTIVREEMDRAGGQEVIMPVIQPRDIWEVKPADGGPSRAEGVDVLFQLKDRKGRNMVLGPTHEEVVTLLAKEFVRSYRDLPQLVYQIQVKLRDEPRPRGGLLRTREFLMKDLYSFDADEAGMDRSYRALSQAYSAIFNRCGLRFIVIQADSGAIGGKDSQEFIAITDAGEDDAVECDTCGYAANTEKAEFVRSELESESEVALEEVHTPNASSIEDLAAFLKIPAAKTMKVVCYGAGGKMVLAAVRGDLEVNEVKLTNALRRAGIAASDLHLATPEELQRAGIVAGFTSPLNKDKDIFIMADTSLKSGNNFVAGANKVDYHVKNVNYPRDFRVDAWEDLASAYDGARCAVCGGTLHVVRGSELGHIFKLGTRYSVPFGATFLDAQGNEKPLLMGCYGIGIGRLMAIAVEQSHDEKGIIWPFGIAPYQLALVGLDLDKGDNGQLAEQLYEDLQAAGVEVLFDDRIESAGVKFNDADLLGLPLRAVLSKRSIKNGGIELKLRSQKESRIVPLAEAVQVIKNEIQQGLKQD</sequence>
<dbReference type="RefSeq" id="WP_126626098.1">
    <property type="nucleotide sequence ID" value="NZ_BIFT01000001.1"/>
</dbReference>
<evidence type="ECO:0000256" key="3">
    <source>
        <dbReference type="ARBA" id="ARBA00022490"/>
    </source>
</evidence>
<dbReference type="InterPro" id="IPR004500">
    <property type="entry name" value="Pro-tRNA-synth_IIa_bac-type"/>
</dbReference>
<dbReference type="InterPro" id="IPR004154">
    <property type="entry name" value="Anticodon-bd"/>
</dbReference>
<dbReference type="PRINTS" id="PR01046">
    <property type="entry name" value="TRNASYNTHPRO"/>
</dbReference>
<proteinExistence type="inferred from homology"/>
<dbReference type="InterPro" id="IPR006195">
    <property type="entry name" value="aa-tRNA-synth_II"/>
</dbReference>
<dbReference type="GO" id="GO:0005524">
    <property type="term" value="F:ATP binding"/>
    <property type="evidence" value="ECO:0007669"/>
    <property type="project" value="UniProtKB-UniRule"/>
</dbReference>
<dbReference type="InterPro" id="IPR045864">
    <property type="entry name" value="aa-tRNA-synth_II/BPL/LPL"/>
</dbReference>
<evidence type="ECO:0000256" key="7">
    <source>
        <dbReference type="ARBA" id="ARBA00022917"/>
    </source>
</evidence>
<dbReference type="PROSITE" id="PS50862">
    <property type="entry name" value="AA_TRNA_LIGASE_II"/>
    <property type="match status" value="1"/>
</dbReference>
<dbReference type="InterPro" id="IPR023717">
    <property type="entry name" value="Pro-tRNA-Synthase_IIa_type1"/>
</dbReference>
<dbReference type="HAMAP" id="MF_01569">
    <property type="entry name" value="Pro_tRNA_synth_type1"/>
    <property type="match status" value="1"/>
</dbReference>
<evidence type="ECO:0000259" key="11">
    <source>
        <dbReference type="PROSITE" id="PS50862"/>
    </source>
</evidence>
<comment type="function">
    <text evidence="10">Catalyzes the attachment of proline to tRNA(Pro) in a two-step reaction: proline is first activated by ATP to form Pro-AMP and then transferred to the acceptor end of tRNA(Pro). As ProRS can inadvertently accommodate and process non-cognate amino acids such as alanine and cysteine, to avoid such errors it has two additional distinct editing activities against alanine. One activity is designated as 'pretransfer' editing and involves the tRNA(Pro)-independent hydrolysis of activated Ala-AMP. The other activity is designated 'posttransfer' editing and involves deacylation of mischarged Ala-tRNA(Pro). The misacylated Cys-tRNA(Pro) is not edited by ProRS.</text>
</comment>
<dbReference type="PANTHER" id="PTHR42753">
    <property type="entry name" value="MITOCHONDRIAL RIBOSOME PROTEIN L39/PROLYL-TRNA LIGASE FAMILY MEMBER"/>
    <property type="match status" value="1"/>
</dbReference>
<reference evidence="13" key="1">
    <citation type="submission" date="2018-12" db="EMBL/GenBank/DDBJ databases">
        <title>Tengunoibacter tsumagoiensis gen. nov., sp. nov., Dictyobacter kobayashii sp. nov., D. alpinus sp. nov., and D. joshuensis sp. nov. and description of Dictyobacteraceae fam. nov. within the order Ktedonobacterales isolated from Tengu-no-mugimeshi.</title>
        <authorList>
            <person name="Wang C.M."/>
            <person name="Zheng Y."/>
            <person name="Sakai Y."/>
            <person name="Toyoda A."/>
            <person name="Minakuchi Y."/>
            <person name="Abe K."/>
            <person name="Yokota A."/>
            <person name="Yabe S."/>
        </authorList>
    </citation>
    <scope>NUCLEOTIDE SEQUENCE [LARGE SCALE GENOMIC DNA]</scope>
    <source>
        <strain evidence="13">Uno16</strain>
    </source>
</reference>
<dbReference type="Gene3D" id="3.40.50.800">
    <property type="entry name" value="Anticodon-binding domain"/>
    <property type="match status" value="1"/>
</dbReference>
<dbReference type="EMBL" id="BIFT01000001">
    <property type="protein sequence ID" value="GCE25524.1"/>
    <property type="molecule type" value="Genomic_DNA"/>
</dbReference>
<comment type="catalytic activity">
    <reaction evidence="9 10">
        <text>tRNA(Pro) + L-proline + ATP = L-prolyl-tRNA(Pro) + AMP + diphosphate</text>
        <dbReference type="Rhea" id="RHEA:14305"/>
        <dbReference type="Rhea" id="RHEA-COMP:9700"/>
        <dbReference type="Rhea" id="RHEA-COMP:9702"/>
        <dbReference type="ChEBI" id="CHEBI:30616"/>
        <dbReference type="ChEBI" id="CHEBI:33019"/>
        <dbReference type="ChEBI" id="CHEBI:60039"/>
        <dbReference type="ChEBI" id="CHEBI:78442"/>
        <dbReference type="ChEBI" id="CHEBI:78532"/>
        <dbReference type="ChEBI" id="CHEBI:456215"/>
        <dbReference type="EC" id="6.1.1.15"/>
    </reaction>
</comment>
<dbReference type="NCBIfam" id="TIGR00409">
    <property type="entry name" value="proS_fam_II"/>
    <property type="match status" value="1"/>
</dbReference>
<dbReference type="GO" id="GO:0006433">
    <property type="term" value="P:prolyl-tRNA aminoacylation"/>
    <property type="evidence" value="ECO:0007669"/>
    <property type="project" value="UniProtKB-UniRule"/>
</dbReference>
<dbReference type="OrthoDB" id="9809052at2"/>
<keyword evidence="13" id="KW-1185">Reference proteome</keyword>